<keyword evidence="17 18" id="KW-0132">Cell division</keyword>
<evidence type="ECO:0000256" key="18">
    <source>
        <dbReference type="RuleBase" id="RU003664"/>
    </source>
</evidence>
<dbReference type="InterPro" id="IPR004101">
    <property type="entry name" value="Mur_ligase_C"/>
</dbReference>
<dbReference type="GO" id="GO:0005524">
    <property type="term" value="F:ATP binding"/>
    <property type="evidence" value="ECO:0007669"/>
    <property type="project" value="UniProtKB-UniRule"/>
</dbReference>
<evidence type="ECO:0000256" key="4">
    <source>
        <dbReference type="ARBA" id="ARBA00010416"/>
    </source>
</evidence>
<evidence type="ECO:0000256" key="13">
    <source>
        <dbReference type="ARBA" id="ARBA00023316"/>
    </source>
</evidence>
<evidence type="ECO:0000256" key="12">
    <source>
        <dbReference type="ARBA" id="ARBA00022984"/>
    </source>
</evidence>
<comment type="subcellular location">
    <subcellularLocation>
        <location evidence="2 17 18">Cytoplasm</location>
    </subcellularLocation>
</comment>
<sequence>MDTRIERFLKECGGKKICFIGIGVSNTDAMLLFARYGAKVTACDKKDRAALGLTAGLLEQAGITLNLGENYLSGLNDFDVVFRTPGMKYHTPELDNARENGVAVTSELEVFFDLCPCPIFAVTGSDGKTTTTTIISELFKRQGKRVFLGGNIGLPLLSRITEIEPEDVAVVELSSFQLISMRTSPHVAVVTNVTPNHLDMHTDMQEYVDAKKNIFLHQNGFTRTVLNLDNDITRSFIPETRGDTLMFSRKKTVKRGAFLSDDGFLCMADDKGVHKLFSAQAIRIPGGHNIENYLAAIAATWGYISPENIEYVARTFSGVEHRIEFVRELDGVRWYNDSIATTPSRTIAGLNAFNQKVILIAGGYDKKVPFTPLAPYILEKVKLLILLGTTAGAIKDCVVNCDGYEPGKPDIVMTASLEEAVKVAKEHAIQGDIVTLSPACASFDMFKNYETRGEIFKELVHKL</sequence>
<feature type="domain" description="Mur ligase C-terminal" evidence="19">
    <location>
        <begin position="321"/>
        <end position="440"/>
    </location>
</feature>
<keyword evidence="17 18" id="KW-0131">Cell cycle</keyword>
<dbReference type="EMBL" id="FNID01000011">
    <property type="protein sequence ID" value="SDN11534.1"/>
    <property type="molecule type" value="Genomic_DNA"/>
</dbReference>
<gene>
    <name evidence="17" type="primary">murD</name>
    <name evidence="21" type="ORF">SAMN05192585_11184</name>
</gene>
<protein>
    <recommendedName>
        <fullName evidence="6 17">UDP-N-acetylmuramoylalanine--D-glutamate ligase</fullName>
        <ecNumber evidence="5 17">6.3.2.9</ecNumber>
    </recommendedName>
    <alternativeName>
        <fullName evidence="15 17">D-glutamic acid-adding enzyme</fullName>
    </alternativeName>
    <alternativeName>
        <fullName evidence="14 17">UDP-N-acetylmuramoyl-L-alanyl-D-glutamate synthetase</fullName>
    </alternativeName>
</protein>
<reference evidence="21 22" key="1">
    <citation type="submission" date="2016-10" db="EMBL/GenBank/DDBJ databases">
        <authorList>
            <person name="de Groot N.N."/>
        </authorList>
    </citation>
    <scope>NUCLEOTIDE SEQUENCE [LARGE SCALE GENOMIC DNA]</scope>
    <source>
        <strain evidence="21 22">CGMCC 1.5012</strain>
    </source>
</reference>
<keyword evidence="13 17" id="KW-0961">Cell wall biogenesis/degradation</keyword>
<dbReference type="GO" id="GO:0008764">
    <property type="term" value="F:UDP-N-acetylmuramoylalanine-D-glutamate ligase activity"/>
    <property type="evidence" value="ECO:0007669"/>
    <property type="project" value="UniProtKB-UniRule"/>
</dbReference>
<organism evidence="21 22">
    <name type="scientific">Acetanaerobacterium elongatum</name>
    <dbReference type="NCBI Taxonomy" id="258515"/>
    <lineage>
        <taxon>Bacteria</taxon>
        <taxon>Bacillati</taxon>
        <taxon>Bacillota</taxon>
        <taxon>Clostridia</taxon>
        <taxon>Eubacteriales</taxon>
        <taxon>Oscillospiraceae</taxon>
        <taxon>Acetanaerobacterium</taxon>
    </lineage>
</organism>
<dbReference type="Pfam" id="PF02875">
    <property type="entry name" value="Mur_ligase_C"/>
    <property type="match status" value="1"/>
</dbReference>
<name>A0A1G9YQV9_9FIRM</name>
<dbReference type="PANTHER" id="PTHR43692">
    <property type="entry name" value="UDP-N-ACETYLMURAMOYLALANINE--D-GLUTAMATE LIGASE"/>
    <property type="match status" value="1"/>
</dbReference>
<keyword evidence="7 17" id="KW-0963">Cytoplasm</keyword>
<evidence type="ECO:0000256" key="5">
    <source>
        <dbReference type="ARBA" id="ARBA00012212"/>
    </source>
</evidence>
<evidence type="ECO:0000256" key="2">
    <source>
        <dbReference type="ARBA" id="ARBA00004496"/>
    </source>
</evidence>
<dbReference type="InterPro" id="IPR013221">
    <property type="entry name" value="Mur_ligase_cen"/>
</dbReference>
<evidence type="ECO:0000256" key="15">
    <source>
        <dbReference type="ARBA" id="ARBA00032324"/>
    </source>
</evidence>
<keyword evidence="22" id="KW-1185">Reference proteome</keyword>
<dbReference type="Pfam" id="PF08245">
    <property type="entry name" value="Mur_ligase_M"/>
    <property type="match status" value="1"/>
</dbReference>
<keyword evidence="9 17" id="KW-0547">Nucleotide-binding</keyword>
<dbReference type="Gene3D" id="3.90.190.20">
    <property type="entry name" value="Mur ligase, C-terminal domain"/>
    <property type="match status" value="1"/>
</dbReference>
<evidence type="ECO:0000256" key="14">
    <source>
        <dbReference type="ARBA" id="ARBA00030398"/>
    </source>
</evidence>
<dbReference type="GO" id="GO:0009252">
    <property type="term" value="P:peptidoglycan biosynthetic process"/>
    <property type="evidence" value="ECO:0007669"/>
    <property type="project" value="UniProtKB-UniRule"/>
</dbReference>
<dbReference type="Gene3D" id="3.40.1190.10">
    <property type="entry name" value="Mur-like, catalytic domain"/>
    <property type="match status" value="1"/>
</dbReference>
<comment type="catalytic activity">
    <reaction evidence="16 17 18">
        <text>UDP-N-acetyl-alpha-D-muramoyl-L-alanine + D-glutamate + ATP = UDP-N-acetyl-alpha-D-muramoyl-L-alanyl-D-glutamate + ADP + phosphate + H(+)</text>
        <dbReference type="Rhea" id="RHEA:16429"/>
        <dbReference type="ChEBI" id="CHEBI:15378"/>
        <dbReference type="ChEBI" id="CHEBI:29986"/>
        <dbReference type="ChEBI" id="CHEBI:30616"/>
        <dbReference type="ChEBI" id="CHEBI:43474"/>
        <dbReference type="ChEBI" id="CHEBI:83898"/>
        <dbReference type="ChEBI" id="CHEBI:83900"/>
        <dbReference type="ChEBI" id="CHEBI:456216"/>
        <dbReference type="EC" id="6.3.2.9"/>
    </reaction>
</comment>
<dbReference type="InterPro" id="IPR005762">
    <property type="entry name" value="MurD"/>
</dbReference>
<dbReference type="AlphaFoldDB" id="A0A1G9YQV9"/>
<dbReference type="SUPFAM" id="SSF51984">
    <property type="entry name" value="MurCD N-terminal domain"/>
    <property type="match status" value="1"/>
</dbReference>
<dbReference type="CDD" id="cd01983">
    <property type="entry name" value="SIMIBI"/>
    <property type="match status" value="1"/>
</dbReference>
<keyword evidence="11 17" id="KW-0133">Cell shape</keyword>
<dbReference type="GO" id="GO:0008360">
    <property type="term" value="P:regulation of cell shape"/>
    <property type="evidence" value="ECO:0007669"/>
    <property type="project" value="UniProtKB-KW"/>
</dbReference>
<evidence type="ECO:0000256" key="10">
    <source>
        <dbReference type="ARBA" id="ARBA00022840"/>
    </source>
</evidence>
<dbReference type="SUPFAM" id="SSF53244">
    <property type="entry name" value="MurD-like peptide ligases, peptide-binding domain"/>
    <property type="match status" value="1"/>
</dbReference>
<evidence type="ECO:0000256" key="1">
    <source>
        <dbReference type="ARBA" id="ARBA00002734"/>
    </source>
</evidence>
<dbReference type="OrthoDB" id="9809796at2"/>
<dbReference type="GO" id="GO:0005737">
    <property type="term" value="C:cytoplasm"/>
    <property type="evidence" value="ECO:0007669"/>
    <property type="project" value="UniProtKB-SubCell"/>
</dbReference>
<dbReference type="PANTHER" id="PTHR43692:SF1">
    <property type="entry name" value="UDP-N-ACETYLMURAMOYLALANINE--D-GLUTAMATE LIGASE"/>
    <property type="match status" value="1"/>
</dbReference>
<accession>A0A1G9YQV9</accession>
<evidence type="ECO:0000256" key="8">
    <source>
        <dbReference type="ARBA" id="ARBA00022598"/>
    </source>
</evidence>
<evidence type="ECO:0000256" key="9">
    <source>
        <dbReference type="ARBA" id="ARBA00022741"/>
    </source>
</evidence>
<dbReference type="NCBIfam" id="TIGR01087">
    <property type="entry name" value="murD"/>
    <property type="match status" value="1"/>
</dbReference>
<comment type="function">
    <text evidence="1 17 18">Cell wall formation. Catalyzes the addition of glutamate to the nucleotide precursor UDP-N-acetylmuramoyl-L-alanine (UMA).</text>
</comment>
<evidence type="ECO:0000259" key="20">
    <source>
        <dbReference type="Pfam" id="PF08245"/>
    </source>
</evidence>
<dbReference type="GO" id="GO:0071555">
    <property type="term" value="P:cell wall organization"/>
    <property type="evidence" value="ECO:0007669"/>
    <property type="project" value="UniProtKB-KW"/>
</dbReference>
<evidence type="ECO:0000313" key="22">
    <source>
        <dbReference type="Proteomes" id="UP000199182"/>
    </source>
</evidence>
<comment type="similarity">
    <text evidence="4 17">Belongs to the MurCDEF family.</text>
</comment>
<dbReference type="GO" id="GO:0051301">
    <property type="term" value="P:cell division"/>
    <property type="evidence" value="ECO:0007669"/>
    <property type="project" value="UniProtKB-KW"/>
</dbReference>
<dbReference type="UniPathway" id="UPA00219"/>
<keyword evidence="12 17" id="KW-0573">Peptidoglycan synthesis</keyword>
<dbReference type="RefSeq" id="WP_092639369.1">
    <property type="nucleotide sequence ID" value="NZ_FNID01000011.1"/>
</dbReference>
<evidence type="ECO:0000256" key="17">
    <source>
        <dbReference type="HAMAP-Rule" id="MF_00639"/>
    </source>
</evidence>
<keyword evidence="10 17" id="KW-0067">ATP-binding</keyword>
<evidence type="ECO:0000256" key="7">
    <source>
        <dbReference type="ARBA" id="ARBA00022490"/>
    </source>
</evidence>
<dbReference type="Gene3D" id="3.40.50.720">
    <property type="entry name" value="NAD(P)-binding Rossmann-like Domain"/>
    <property type="match status" value="1"/>
</dbReference>
<dbReference type="EC" id="6.3.2.9" evidence="5 17"/>
<evidence type="ECO:0000256" key="3">
    <source>
        <dbReference type="ARBA" id="ARBA00004752"/>
    </source>
</evidence>
<feature type="binding site" evidence="17">
    <location>
        <begin position="124"/>
        <end position="130"/>
    </location>
    <ligand>
        <name>ATP</name>
        <dbReference type="ChEBI" id="CHEBI:30616"/>
    </ligand>
</feature>
<dbReference type="InterPro" id="IPR036565">
    <property type="entry name" value="Mur-like_cat_sf"/>
</dbReference>
<dbReference type="Proteomes" id="UP000199182">
    <property type="component" value="Unassembled WGS sequence"/>
</dbReference>
<evidence type="ECO:0000313" key="21">
    <source>
        <dbReference type="EMBL" id="SDN11534.1"/>
    </source>
</evidence>
<evidence type="ECO:0000256" key="11">
    <source>
        <dbReference type="ARBA" id="ARBA00022960"/>
    </source>
</evidence>
<evidence type="ECO:0000259" key="19">
    <source>
        <dbReference type="Pfam" id="PF02875"/>
    </source>
</evidence>
<dbReference type="InterPro" id="IPR036615">
    <property type="entry name" value="Mur_ligase_C_dom_sf"/>
</dbReference>
<evidence type="ECO:0000256" key="6">
    <source>
        <dbReference type="ARBA" id="ARBA00015655"/>
    </source>
</evidence>
<proteinExistence type="inferred from homology"/>
<dbReference type="HAMAP" id="MF_00639">
    <property type="entry name" value="MurD"/>
    <property type="match status" value="1"/>
</dbReference>
<evidence type="ECO:0000256" key="16">
    <source>
        <dbReference type="ARBA" id="ARBA00047632"/>
    </source>
</evidence>
<dbReference type="SUPFAM" id="SSF53623">
    <property type="entry name" value="MurD-like peptide ligases, catalytic domain"/>
    <property type="match status" value="1"/>
</dbReference>
<comment type="pathway">
    <text evidence="3 17 18">Cell wall biogenesis; peptidoglycan biosynthesis.</text>
</comment>
<keyword evidence="8 17" id="KW-0436">Ligase</keyword>
<dbReference type="STRING" id="258515.SAMN05192585_11184"/>
<feature type="domain" description="Mur ligase central" evidence="20">
    <location>
        <begin position="122"/>
        <end position="299"/>
    </location>
</feature>